<keyword evidence="1" id="KW-0175">Coiled coil</keyword>
<dbReference type="EMBL" id="BQFW01000013">
    <property type="protein sequence ID" value="GJJ76865.1"/>
    <property type="molecule type" value="Genomic_DNA"/>
</dbReference>
<dbReference type="Proteomes" id="UP000827284">
    <property type="component" value="Unassembled WGS sequence"/>
</dbReference>
<feature type="compositionally biased region" description="Polar residues" evidence="2">
    <location>
        <begin position="530"/>
        <end position="539"/>
    </location>
</feature>
<keyword evidence="4" id="KW-1185">Reference proteome</keyword>
<evidence type="ECO:0000313" key="3">
    <source>
        <dbReference type="EMBL" id="GJJ76865.1"/>
    </source>
</evidence>
<dbReference type="Gene3D" id="3.60.130.30">
    <property type="match status" value="1"/>
</dbReference>
<feature type="compositionally biased region" description="Polar residues" evidence="2">
    <location>
        <begin position="570"/>
        <end position="581"/>
    </location>
</feature>
<evidence type="ECO:0000256" key="1">
    <source>
        <dbReference type="SAM" id="Coils"/>
    </source>
</evidence>
<proteinExistence type="predicted"/>
<protein>
    <submittedName>
        <fullName evidence="3">Uncharacterized protein</fullName>
    </submittedName>
</protein>
<organism evidence="3 4">
    <name type="scientific">Entomortierella parvispora</name>
    <dbReference type="NCBI Taxonomy" id="205924"/>
    <lineage>
        <taxon>Eukaryota</taxon>
        <taxon>Fungi</taxon>
        <taxon>Fungi incertae sedis</taxon>
        <taxon>Mucoromycota</taxon>
        <taxon>Mortierellomycotina</taxon>
        <taxon>Mortierellomycetes</taxon>
        <taxon>Mortierellales</taxon>
        <taxon>Mortierellaceae</taxon>
        <taxon>Entomortierella</taxon>
    </lineage>
</organism>
<feature type="coiled-coil region" evidence="1">
    <location>
        <begin position="159"/>
        <end position="186"/>
    </location>
</feature>
<feature type="region of interest" description="Disordered" evidence="2">
    <location>
        <begin position="561"/>
        <end position="581"/>
    </location>
</feature>
<feature type="region of interest" description="Disordered" evidence="2">
    <location>
        <begin position="356"/>
        <end position="377"/>
    </location>
</feature>
<evidence type="ECO:0000256" key="2">
    <source>
        <dbReference type="SAM" id="MobiDB-lite"/>
    </source>
</evidence>
<reference evidence="3" key="1">
    <citation type="submission" date="2021-11" db="EMBL/GenBank/DDBJ databases">
        <authorList>
            <person name="Herlambang A."/>
            <person name="Guo Y."/>
            <person name="Takashima Y."/>
            <person name="Nishizawa T."/>
        </authorList>
    </citation>
    <scope>NUCLEOTIDE SEQUENCE</scope>
    <source>
        <strain evidence="3">E1425</strain>
    </source>
</reference>
<dbReference type="AlphaFoldDB" id="A0A9P3HHW7"/>
<reference evidence="3" key="2">
    <citation type="journal article" date="2022" name="Microbiol. Resour. Announc.">
        <title>Whole-Genome Sequence of Entomortierella parvispora E1425, a Mucoromycotan Fungus Associated with Burkholderiaceae-Related Endosymbiotic Bacteria.</title>
        <authorList>
            <person name="Herlambang A."/>
            <person name="Guo Y."/>
            <person name="Takashima Y."/>
            <person name="Narisawa K."/>
            <person name="Ohta H."/>
            <person name="Nishizawa T."/>
        </authorList>
    </citation>
    <scope>NUCLEOTIDE SEQUENCE</scope>
    <source>
        <strain evidence="3">E1425</strain>
    </source>
</reference>
<name>A0A9P3HHW7_9FUNG</name>
<dbReference type="OrthoDB" id="2436537at2759"/>
<comment type="caution">
    <text evidence="3">The sequence shown here is derived from an EMBL/GenBank/DDBJ whole genome shotgun (WGS) entry which is preliminary data.</text>
</comment>
<gene>
    <name evidence="3" type="ORF">EMPS_09224</name>
</gene>
<accession>A0A9P3HHW7</accession>
<sequence>MKSRTKKANGILTPSQQAHYQAHQHSMSPAAAMCVAESGHSGNNAEVNKAIQVVVDVSIQQKGTGPRGTSANSTPAPITSMETEYIEALYASTSSGHLSQDMGQDNLRESHLEDPVADNSTSGSEDLEFDDLASYDHGEDGDCEDSDEELDDYEHDNFLSVHEAVLMELRREQVEFEENVRQLQQQLQREGSIFPLSPNDTPELENITHSDAYSDSTDQPTKPIEGTSLHIESDTHGRLSNQAHKLVHQRPKKVTCAFCQEPKSSLCFENLGWAWRPLIVEALATAAAAITMFKARKDQEPYKRISLFLRERDLAHMNGLDTEESSQDRNFAQTPYFSRHSQEEHKDPMGDRLRSQEVFSDGMPPGSGQAMYPLPPNSPYTFRRKASEYLEPVGEFQEFQSAEGNSRQVLMHVWPPSELDTALLKKLETCCRDFQENEIVRGHSGDGFLNGWRPSWVPQNRTGVLRFGHWRVRAPDNPEEQLYAPFQTPLTLAAGGGTVLGSTVNLGANLDDALTSSISKEQAQRRHHNVGSSQGSAGQQEDIQFEKATCPVHHPHHCCDHGAEQHDSATHPQTDSQLESSTQKRLLRLVRSIQMVEKGIIARHLKYLFPTLYEKYHGLQFGTPRLFDAVATVAMAVDVAPRLHHDRAHTRHGFCWIVACGDFVGGDLCIPELGKRVVMRPGTVVAIRSTVVAYYIERYAKGTNMYTMYAYTADNCWPPALE</sequence>
<feature type="region of interest" description="Disordered" evidence="2">
    <location>
        <begin position="518"/>
        <end position="539"/>
    </location>
</feature>
<evidence type="ECO:0000313" key="4">
    <source>
        <dbReference type="Proteomes" id="UP000827284"/>
    </source>
</evidence>